<sequence>MIHLPQVLGYETFGHLPKYNSVDGNTRLSGMPTDEIPLDMPYDQSGIRDIPFIVTIKHKRSPRPHDAMFNITHMLFTTTEEADIKDCFL</sequence>
<keyword evidence="2" id="KW-1185">Reference proteome</keyword>
<dbReference type="EMBL" id="CP003316">
    <property type="protein sequence ID" value="AFA40058.1"/>
    <property type="molecule type" value="Genomic_DNA"/>
</dbReference>
<organism evidence="1 2">
    <name type="scientific">Pyrobaculum oguniense (strain DSM 13380 / JCM 10595 / TE7)</name>
    <dbReference type="NCBI Taxonomy" id="698757"/>
    <lineage>
        <taxon>Archaea</taxon>
        <taxon>Thermoproteota</taxon>
        <taxon>Thermoprotei</taxon>
        <taxon>Thermoproteales</taxon>
        <taxon>Thermoproteaceae</taxon>
        <taxon>Pyrobaculum</taxon>
    </lineage>
</organism>
<protein>
    <submittedName>
        <fullName evidence="1">Uncharacterized protein</fullName>
    </submittedName>
</protein>
<evidence type="ECO:0000313" key="2">
    <source>
        <dbReference type="Proteomes" id="UP000009062"/>
    </source>
</evidence>
<evidence type="ECO:0000313" key="1">
    <source>
        <dbReference type="EMBL" id="AFA40058.1"/>
    </source>
</evidence>
<dbReference type="Proteomes" id="UP000009062">
    <property type="component" value="Chromosome"/>
</dbReference>
<name>H6QB61_PYROT</name>
<reference evidence="1 2" key="1">
    <citation type="journal article" date="2012" name="Stand. Genomic Sci.">
        <title>Complete genome sequence of Pyrobaculum oguniense.</title>
        <authorList>
            <person name="Bernick D.L."/>
            <person name="Karplus K."/>
            <person name="Lui L.M."/>
            <person name="Coker J.K."/>
            <person name="Murphy J.N."/>
            <person name="Chan P.P."/>
            <person name="Cozen A.E."/>
            <person name="Lowe T.M."/>
        </authorList>
    </citation>
    <scope>NUCLEOTIDE SEQUENCE [LARGE SCALE GENOMIC DNA]</scope>
    <source>
        <strain evidence="1 2">TE7</strain>
    </source>
</reference>
<dbReference type="STRING" id="698757.Pogu_2031"/>
<dbReference type="AlphaFoldDB" id="H6QB61"/>
<accession>H6QB61</accession>
<dbReference type="KEGG" id="pog:Pogu_2031"/>
<dbReference type="HOGENOM" id="CLU_2447793_0_0_2"/>
<proteinExistence type="predicted"/>
<gene>
    <name evidence="1" type="ordered locus">Pogu_2031</name>
</gene>